<reference evidence="3 4" key="1">
    <citation type="submission" date="2023-08" db="EMBL/GenBank/DDBJ databases">
        <title>Implementing the SeqCode for naming new Mesorhizobium species isolated from Vachellia karroo root nodules.</title>
        <authorList>
            <person name="Van Lill M."/>
        </authorList>
    </citation>
    <scope>NUCLEOTIDE SEQUENCE [LARGE SCALE GENOMIC DNA]</scope>
    <source>
        <strain evidence="3 4">VK23A</strain>
    </source>
</reference>
<dbReference type="Pfam" id="PF13432">
    <property type="entry name" value="TPR_16"/>
    <property type="match status" value="1"/>
</dbReference>
<comment type="caution">
    <text evidence="3">The sequence shown here is derived from an EMBL/GenBank/DDBJ whole genome shotgun (WGS) entry which is preliminary data.</text>
</comment>
<dbReference type="PROSITE" id="PS50125">
    <property type="entry name" value="GUANYLATE_CYCLASE_2"/>
    <property type="match status" value="1"/>
</dbReference>
<dbReference type="Gene3D" id="3.40.50.10610">
    <property type="entry name" value="ABC-type transport auxiliary lipoprotein component"/>
    <property type="match status" value="1"/>
</dbReference>
<dbReference type="Pfam" id="PF00211">
    <property type="entry name" value="Guanylate_cyc"/>
    <property type="match status" value="1"/>
</dbReference>
<gene>
    <name evidence="3" type="ORF">RFM27_29525</name>
</gene>
<keyword evidence="1" id="KW-0802">TPR repeat</keyword>
<organism evidence="3 4">
    <name type="scientific">Mesorhizobium dulcispinae</name>
    <dbReference type="NCBI Taxonomy" id="3072316"/>
    <lineage>
        <taxon>Bacteria</taxon>
        <taxon>Pseudomonadati</taxon>
        <taxon>Pseudomonadota</taxon>
        <taxon>Alphaproteobacteria</taxon>
        <taxon>Hyphomicrobiales</taxon>
        <taxon>Phyllobacteriaceae</taxon>
        <taxon>Mesorhizobium</taxon>
    </lineage>
</organism>
<feature type="repeat" description="TPR" evidence="1">
    <location>
        <begin position="448"/>
        <end position="481"/>
    </location>
</feature>
<dbReference type="SUPFAM" id="SSF48452">
    <property type="entry name" value="TPR-like"/>
    <property type="match status" value="1"/>
</dbReference>
<evidence type="ECO:0000256" key="1">
    <source>
        <dbReference type="PROSITE-ProRule" id="PRU00339"/>
    </source>
</evidence>
<protein>
    <submittedName>
        <fullName evidence="3">Tetratricopeptide repeat protein</fullName>
    </submittedName>
</protein>
<dbReference type="InterPro" id="IPR001054">
    <property type="entry name" value="A/G_cyclase"/>
</dbReference>
<dbReference type="CDD" id="cd07302">
    <property type="entry name" value="CHD"/>
    <property type="match status" value="1"/>
</dbReference>
<dbReference type="Gene3D" id="3.30.70.1230">
    <property type="entry name" value="Nucleotide cyclase"/>
    <property type="match status" value="1"/>
</dbReference>
<name>A0ABU4XQB0_9HYPH</name>
<dbReference type="RefSeq" id="WP_320318811.1">
    <property type="nucleotide sequence ID" value="NZ_JAVIIX010000028.1"/>
</dbReference>
<evidence type="ECO:0000259" key="2">
    <source>
        <dbReference type="PROSITE" id="PS50125"/>
    </source>
</evidence>
<dbReference type="SMART" id="SM00028">
    <property type="entry name" value="TPR"/>
    <property type="match status" value="4"/>
</dbReference>
<dbReference type="PROSITE" id="PS50005">
    <property type="entry name" value="TPR"/>
    <property type="match status" value="1"/>
</dbReference>
<dbReference type="PANTHER" id="PTHR43081:SF19">
    <property type="entry name" value="PH-SENSITIVE ADENYLATE CYCLASE RV1264"/>
    <property type="match status" value="1"/>
</dbReference>
<dbReference type="SUPFAM" id="SSF55073">
    <property type="entry name" value="Nucleotide cyclase"/>
    <property type="match status" value="1"/>
</dbReference>
<dbReference type="Gene3D" id="1.25.40.10">
    <property type="entry name" value="Tetratricopeptide repeat domain"/>
    <property type="match status" value="1"/>
</dbReference>
<dbReference type="InterPro" id="IPR011990">
    <property type="entry name" value="TPR-like_helical_dom_sf"/>
</dbReference>
<dbReference type="InterPro" id="IPR029787">
    <property type="entry name" value="Nucleotide_cyclase"/>
</dbReference>
<sequence length="583" mass="63521">MERRLTAILAADVVGYSRLMGADEVGTLTQLKHLRAEVIEPRIAEAHGRIVGSAGDSLLVEFASAVDAVQCAVEAQEGLAAHNASLPEDKRMTFRMGVNLGDVIAEDDTIYGDGVNIAARLEKLAEPGGVCVASNVYEQVKGKLDYAYTDLGSHQVHNIVEAVRAYQVSRAKPTSVFSTRERLTLPEKPSIAVLPFDNISGDPEQGYFADGMVEEIITALSRTRWLFVIARNSSFTYKGRAVDIKQVGRELGVRYVLEGSVRKAASRVRITGQLIDAATGAHLWADRFDGGLEDVFDLQEEVTRSVVGAIGPKLEQAEIERAKRKPTEHLDAYDYYLRGIASLHQLTRESNANALELFYKAIELDPEFASAYGMAALCAVMRKANGWMADREQETVETERLALKAVDLGRDDAVALSLGGEALAFVVGNYNSGAAFIDRALALNPNLATAWLFSGWVRADLGDTETALQHLATAIRMSPVDPFMFDMLNAVVVAHLLAGRFEEASSWAERSLREKPDFLPSLRFAAASYAHAGRTEDAQKVVSRILALDPSQRISNLADVVSIRRAADMALLSEGLRKAGLPE</sequence>
<evidence type="ECO:0000313" key="4">
    <source>
        <dbReference type="Proteomes" id="UP001271780"/>
    </source>
</evidence>
<dbReference type="InterPro" id="IPR019734">
    <property type="entry name" value="TPR_rpt"/>
</dbReference>
<feature type="domain" description="Guanylate cyclase" evidence="2">
    <location>
        <begin position="7"/>
        <end position="122"/>
    </location>
</feature>
<dbReference type="PANTHER" id="PTHR43081">
    <property type="entry name" value="ADENYLATE CYCLASE, TERMINAL-DIFFERENTIATION SPECIFIC-RELATED"/>
    <property type="match status" value="1"/>
</dbReference>
<accession>A0ABU4XQB0</accession>
<dbReference type="EMBL" id="JAVIIZ010000029">
    <property type="protein sequence ID" value="MDX8476213.1"/>
    <property type="molecule type" value="Genomic_DNA"/>
</dbReference>
<dbReference type="InterPro" id="IPR050697">
    <property type="entry name" value="Adenylyl/Guanylyl_Cyclase_3/4"/>
</dbReference>
<proteinExistence type="predicted"/>
<evidence type="ECO:0000313" key="3">
    <source>
        <dbReference type="EMBL" id="MDX8476213.1"/>
    </source>
</evidence>
<dbReference type="Proteomes" id="UP001271780">
    <property type="component" value="Unassembled WGS sequence"/>
</dbReference>
<keyword evidence="4" id="KW-1185">Reference proteome</keyword>